<comment type="caution">
    <text evidence="2">The sequence shown here is derived from an EMBL/GenBank/DDBJ whole genome shotgun (WGS) entry which is preliminary data.</text>
</comment>
<name>A0ABU8NSB9_9SPHI</name>
<evidence type="ECO:0000256" key="1">
    <source>
        <dbReference type="SAM" id="Coils"/>
    </source>
</evidence>
<feature type="coiled-coil region" evidence="1">
    <location>
        <begin position="127"/>
        <end position="154"/>
    </location>
</feature>
<proteinExistence type="predicted"/>
<sequence length="252" mass="30339">MKTSYFKPRKSFSFSAHPYDLGTFMGLRYSYDDNHFLLKIYRIEEEEFPRYYNYHLNYALEGNLTGKEDFFRHVWQIVQNRIRHFEMQDPFSSNHAMHKLSIEKLQQFQEYLKRIDEWNARPSHIVIEEKENIIQKQKELIEEFQARLDELRVFEVSQKIRVEEGYVATFIDLFKQIEKLELPSGRKLILSDHQIVYPRMISKYFSDGGDDIPVETLRNYYVGKKDDVTSKGTEIKPEQKFFKIVPITPNKK</sequence>
<gene>
    <name evidence="2" type="ORF">WAE58_22040</name>
</gene>
<accession>A0ABU8NSB9</accession>
<dbReference type="RefSeq" id="WP_337717689.1">
    <property type="nucleotide sequence ID" value="NZ_JBBEUB010000010.1"/>
</dbReference>
<keyword evidence="3" id="KW-1185">Reference proteome</keyword>
<evidence type="ECO:0000313" key="3">
    <source>
        <dbReference type="Proteomes" id="UP001378956"/>
    </source>
</evidence>
<dbReference type="EMBL" id="JBBEUB010000010">
    <property type="protein sequence ID" value="MEJ2905142.1"/>
    <property type="molecule type" value="Genomic_DNA"/>
</dbReference>
<keyword evidence="1" id="KW-0175">Coiled coil</keyword>
<protein>
    <submittedName>
        <fullName evidence="2">Uncharacterized protein</fullName>
    </submittedName>
</protein>
<evidence type="ECO:0000313" key="2">
    <source>
        <dbReference type="EMBL" id="MEJ2905142.1"/>
    </source>
</evidence>
<reference evidence="2 3" key="1">
    <citation type="submission" date="2024-03" db="EMBL/GenBank/DDBJ databases">
        <title>Sequence of Lycoming College Course Isolates.</title>
        <authorList>
            <person name="Plotts O."/>
            <person name="Newman J."/>
        </authorList>
    </citation>
    <scope>NUCLEOTIDE SEQUENCE [LARGE SCALE GENOMIC DNA]</scope>
    <source>
        <strain evidence="2 3">CJB-3</strain>
    </source>
</reference>
<dbReference type="Proteomes" id="UP001378956">
    <property type="component" value="Unassembled WGS sequence"/>
</dbReference>
<organism evidence="2 3">
    <name type="scientific">Pedobacter panaciterrae</name>
    <dbReference type="NCBI Taxonomy" id="363849"/>
    <lineage>
        <taxon>Bacteria</taxon>
        <taxon>Pseudomonadati</taxon>
        <taxon>Bacteroidota</taxon>
        <taxon>Sphingobacteriia</taxon>
        <taxon>Sphingobacteriales</taxon>
        <taxon>Sphingobacteriaceae</taxon>
        <taxon>Pedobacter</taxon>
    </lineage>
</organism>